<comment type="caution">
    <text evidence="2">The sequence shown here is derived from an EMBL/GenBank/DDBJ whole genome shotgun (WGS) entry which is preliminary data.</text>
</comment>
<keyword evidence="3" id="KW-1185">Reference proteome</keyword>
<dbReference type="Proteomes" id="UP001597203">
    <property type="component" value="Unassembled WGS sequence"/>
</dbReference>
<dbReference type="EMBL" id="JBHTLS010000009">
    <property type="protein sequence ID" value="MFD1103723.1"/>
    <property type="molecule type" value="Genomic_DNA"/>
</dbReference>
<dbReference type="RefSeq" id="WP_380908755.1">
    <property type="nucleotide sequence ID" value="NZ_JBHTLS010000009.1"/>
</dbReference>
<feature type="domain" description="DUF6950" evidence="1">
    <location>
        <begin position="5"/>
        <end position="138"/>
    </location>
</feature>
<evidence type="ECO:0000259" key="1">
    <source>
        <dbReference type="Pfam" id="PF22262"/>
    </source>
</evidence>
<organism evidence="2 3">
    <name type="scientific">Sphingobium olei</name>
    <dbReference type="NCBI Taxonomy" id="420955"/>
    <lineage>
        <taxon>Bacteria</taxon>
        <taxon>Pseudomonadati</taxon>
        <taxon>Pseudomonadota</taxon>
        <taxon>Alphaproteobacteria</taxon>
        <taxon>Sphingomonadales</taxon>
        <taxon>Sphingomonadaceae</taxon>
        <taxon>Sphingobium</taxon>
    </lineage>
</organism>
<proteinExistence type="predicted"/>
<dbReference type="InterPro" id="IPR053802">
    <property type="entry name" value="DUF6950"/>
</dbReference>
<protein>
    <submittedName>
        <fullName evidence="2">DUF6950 family protein</fullName>
    </submittedName>
</protein>
<evidence type="ECO:0000313" key="2">
    <source>
        <dbReference type="EMBL" id="MFD1103723.1"/>
    </source>
</evidence>
<name>A0ABW3NXE4_9SPHN</name>
<sequence length="139" mass="15105">MTPLQQRHAAIEATMARYRDQEFAWGRVDCAKIAAFHLGQLGHVIRIAKAGGYKTPLGAKRALRRLGYSTLAEMADGIGLTPIAPARMLLGDLAELEGDNPIGTICLYAGNGNLFGFHQDHPGLVTLQPEKILRAWSVL</sequence>
<accession>A0ABW3NXE4</accession>
<dbReference type="Pfam" id="PF22262">
    <property type="entry name" value="DUF6950"/>
    <property type="match status" value="1"/>
</dbReference>
<gene>
    <name evidence="2" type="ORF">ACFQ24_02160</name>
</gene>
<reference evidence="3" key="1">
    <citation type="journal article" date="2019" name="Int. J. Syst. Evol. Microbiol.">
        <title>The Global Catalogue of Microorganisms (GCM) 10K type strain sequencing project: providing services to taxonomists for standard genome sequencing and annotation.</title>
        <authorList>
            <consortium name="The Broad Institute Genomics Platform"/>
            <consortium name="The Broad Institute Genome Sequencing Center for Infectious Disease"/>
            <person name="Wu L."/>
            <person name="Ma J."/>
        </authorList>
    </citation>
    <scope>NUCLEOTIDE SEQUENCE [LARGE SCALE GENOMIC DNA]</scope>
    <source>
        <strain evidence="3">CCUG 54329</strain>
    </source>
</reference>
<evidence type="ECO:0000313" key="3">
    <source>
        <dbReference type="Proteomes" id="UP001597203"/>
    </source>
</evidence>